<comment type="caution">
    <text evidence="1">The sequence shown here is derived from an EMBL/GenBank/DDBJ whole genome shotgun (WGS) entry which is preliminary data.</text>
</comment>
<evidence type="ECO:0000313" key="2">
    <source>
        <dbReference type="Proteomes" id="UP001183535"/>
    </source>
</evidence>
<organism evidence="1 2">
    <name type="scientific">Streptomyces doudnae</name>
    <dbReference type="NCBI Taxonomy" id="3075536"/>
    <lineage>
        <taxon>Bacteria</taxon>
        <taxon>Bacillati</taxon>
        <taxon>Actinomycetota</taxon>
        <taxon>Actinomycetes</taxon>
        <taxon>Kitasatosporales</taxon>
        <taxon>Streptomycetaceae</taxon>
        <taxon>Streptomyces</taxon>
    </lineage>
</organism>
<reference evidence="2" key="1">
    <citation type="submission" date="2023-07" db="EMBL/GenBank/DDBJ databases">
        <title>30 novel species of actinomycetes from the DSMZ collection.</title>
        <authorList>
            <person name="Nouioui I."/>
        </authorList>
    </citation>
    <scope>NUCLEOTIDE SEQUENCE [LARGE SCALE GENOMIC DNA]</scope>
    <source>
        <strain evidence="2">DSM 41981</strain>
    </source>
</reference>
<dbReference type="EMBL" id="JAVRES010000300">
    <property type="protein sequence ID" value="MDT0440853.1"/>
    <property type="molecule type" value="Genomic_DNA"/>
</dbReference>
<gene>
    <name evidence="1" type="ORF">RM877_40120</name>
</gene>
<dbReference type="Gene3D" id="3.30.559.30">
    <property type="entry name" value="Nonribosomal peptide synthetase, condensation domain"/>
    <property type="match status" value="1"/>
</dbReference>
<dbReference type="AlphaFoldDB" id="A0ABD5F2Q7"/>
<proteinExistence type="predicted"/>
<dbReference type="RefSeq" id="WP_311639074.1">
    <property type="nucleotide sequence ID" value="NZ_JAVRES010000300.1"/>
</dbReference>
<sequence length="132" mass="14119">MTITMAFTDPELTARLLTGAVPVTDVLAAATARALTDWRRHRRQPTPAPLLALETHGRSDAVVSDHDEVDTGDTAGLLSMIDPVRLDADGARGVAAQVAAIPGAAIDYGLLRYLREDTAERLGTHRDPQVLL</sequence>
<accession>A0ABD5F2Q7</accession>
<protein>
    <submittedName>
        <fullName evidence="1">Uncharacterized protein</fullName>
    </submittedName>
</protein>
<keyword evidence="2" id="KW-1185">Reference proteome</keyword>
<feature type="non-terminal residue" evidence="1">
    <location>
        <position position="132"/>
    </location>
</feature>
<evidence type="ECO:0000313" key="1">
    <source>
        <dbReference type="EMBL" id="MDT0440853.1"/>
    </source>
</evidence>
<dbReference type="Proteomes" id="UP001183535">
    <property type="component" value="Unassembled WGS sequence"/>
</dbReference>
<name>A0ABD5F2Q7_9ACTN</name>